<keyword evidence="3 5" id="KW-1133">Transmembrane helix</keyword>
<name>A0A9X6NF97_HYPEX</name>
<protein>
    <submittedName>
        <fullName evidence="6">Uncharacterized protein</fullName>
    </submittedName>
</protein>
<dbReference type="AlphaFoldDB" id="A0A9X6NF97"/>
<keyword evidence="2 5" id="KW-0812">Transmembrane</keyword>
<proteinExistence type="predicted"/>
<gene>
    <name evidence="6" type="ORF">BV898_17545</name>
</gene>
<dbReference type="GO" id="GO:0050909">
    <property type="term" value="P:sensory perception of taste"/>
    <property type="evidence" value="ECO:0007669"/>
    <property type="project" value="InterPro"/>
</dbReference>
<reference evidence="7" key="1">
    <citation type="submission" date="2017-01" db="EMBL/GenBank/DDBJ databases">
        <title>Comparative genomics of anhydrobiosis in the tardigrade Hypsibius dujardini.</title>
        <authorList>
            <person name="Yoshida Y."/>
            <person name="Koutsovoulos G."/>
            <person name="Laetsch D."/>
            <person name="Stevens L."/>
            <person name="Kumar S."/>
            <person name="Horikawa D."/>
            <person name="Ishino K."/>
            <person name="Komine S."/>
            <person name="Tomita M."/>
            <person name="Blaxter M."/>
            <person name="Arakawa K."/>
        </authorList>
    </citation>
    <scope>NUCLEOTIDE SEQUENCE [LARGE SCALE GENOMIC DNA]</scope>
    <source>
        <strain evidence="7">Z151</strain>
    </source>
</reference>
<keyword evidence="4 5" id="KW-0472">Membrane</keyword>
<evidence type="ECO:0000256" key="3">
    <source>
        <dbReference type="ARBA" id="ARBA00022989"/>
    </source>
</evidence>
<feature type="transmembrane region" description="Helical" evidence="5">
    <location>
        <begin position="233"/>
        <end position="251"/>
    </location>
</feature>
<evidence type="ECO:0000256" key="2">
    <source>
        <dbReference type="ARBA" id="ARBA00022692"/>
    </source>
</evidence>
<feature type="transmembrane region" description="Helical" evidence="5">
    <location>
        <begin position="322"/>
        <end position="345"/>
    </location>
</feature>
<keyword evidence="7" id="KW-1185">Reference proteome</keyword>
<sequence length="486" mass="54519">MTCKQAQEAIMLEGHEGHEGPSKRKLPVPSNLERQVFCFQRRCLQIFGLVSSRARSIPFIRVAQWLLSVAILIGAFAEIFYQFTILGCELGLSTTSAEHRNVILIFLSYGPYIAQSARGVVVMILIVAKRKDWQHLAHFSDDVVDATFPDGTARERQLKSWKKFAIKFGVVTIALHLIWEAKEDFHKQMTNQTNASGDVPVVNECRNMEPAHLWEYMLGAAAETIPFCLSQQIFGVLIVLALVLVAGGRCLNAKIVDLKRQADQQLAVESSGGAVHHVPWRERECSEIGPCSWDPRELTKRVADMQRFHLRLVLLGHEVNHVFGGVLFFQYGMDVVTLIGFVALMVTKPDQVPAERAMFLVSILTFGAFVTLFYVPLVQSHEQATAVITNLRDLLKTTAKLRGKEPQTQSWFKTFLSLTRADSIHEHEPLSHERFDSRARAALTRADSSAADAEIHVSIFAFSDAVTNLSIAVLCYELLNLHILEK</sequence>
<feature type="transmembrane region" description="Helical" evidence="5">
    <location>
        <begin position="103"/>
        <end position="128"/>
    </location>
</feature>
<dbReference type="EMBL" id="MTYJ01000303">
    <property type="protein sequence ID" value="OWA53112.1"/>
    <property type="molecule type" value="Genomic_DNA"/>
</dbReference>
<evidence type="ECO:0000313" key="6">
    <source>
        <dbReference type="EMBL" id="OWA53112.1"/>
    </source>
</evidence>
<evidence type="ECO:0000313" key="7">
    <source>
        <dbReference type="Proteomes" id="UP000192578"/>
    </source>
</evidence>
<feature type="transmembrane region" description="Helical" evidence="5">
    <location>
        <begin position="357"/>
        <end position="375"/>
    </location>
</feature>
<dbReference type="GO" id="GO:0016020">
    <property type="term" value="C:membrane"/>
    <property type="evidence" value="ECO:0007669"/>
    <property type="project" value="UniProtKB-SubCell"/>
</dbReference>
<evidence type="ECO:0000256" key="4">
    <source>
        <dbReference type="ARBA" id="ARBA00023136"/>
    </source>
</evidence>
<accession>A0A9X6NF97</accession>
<dbReference type="Proteomes" id="UP000192578">
    <property type="component" value="Unassembled WGS sequence"/>
</dbReference>
<dbReference type="InterPro" id="IPR013604">
    <property type="entry name" value="7TM_chemorcpt"/>
</dbReference>
<comment type="caution">
    <text evidence="6">The sequence shown here is derived from an EMBL/GenBank/DDBJ whole genome shotgun (WGS) entry which is preliminary data.</text>
</comment>
<comment type="subcellular location">
    <subcellularLocation>
        <location evidence="1">Membrane</location>
        <topology evidence="1">Multi-pass membrane protein</topology>
    </subcellularLocation>
</comment>
<evidence type="ECO:0000256" key="1">
    <source>
        <dbReference type="ARBA" id="ARBA00004141"/>
    </source>
</evidence>
<feature type="transmembrane region" description="Helical" evidence="5">
    <location>
        <begin position="164"/>
        <end position="181"/>
    </location>
</feature>
<feature type="transmembrane region" description="Helical" evidence="5">
    <location>
        <begin position="62"/>
        <end position="83"/>
    </location>
</feature>
<evidence type="ECO:0000256" key="5">
    <source>
        <dbReference type="SAM" id="Phobius"/>
    </source>
</evidence>
<dbReference type="Pfam" id="PF08395">
    <property type="entry name" value="7tm_7"/>
    <property type="match status" value="1"/>
</dbReference>
<organism evidence="6 7">
    <name type="scientific">Hypsibius exemplaris</name>
    <name type="common">Freshwater tardigrade</name>
    <dbReference type="NCBI Taxonomy" id="2072580"/>
    <lineage>
        <taxon>Eukaryota</taxon>
        <taxon>Metazoa</taxon>
        <taxon>Ecdysozoa</taxon>
        <taxon>Tardigrada</taxon>
        <taxon>Eutardigrada</taxon>
        <taxon>Parachela</taxon>
        <taxon>Hypsibioidea</taxon>
        <taxon>Hypsibiidae</taxon>
        <taxon>Hypsibius</taxon>
    </lineage>
</organism>